<feature type="domain" description="DUF11" evidence="1">
    <location>
        <begin position="402"/>
        <end position="512"/>
    </location>
</feature>
<dbReference type="NCBIfam" id="TIGR04183">
    <property type="entry name" value="Por_Secre_tail"/>
    <property type="match status" value="1"/>
</dbReference>
<dbReference type="InterPro" id="IPR013320">
    <property type="entry name" value="ConA-like_dom_sf"/>
</dbReference>
<evidence type="ECO:0008006" key="5">
    <source>
        <dbReference type="Google" id="ProtNLM"/>
    </source>
</evidence>
<accession>A0A243WER6</accession>
<dbReference type="Pfam" id="PF01345">
    <property type="entry name" value="DUF11"/>
    <property type="match status" value="1"/>
</dbReference>
<evidence type="ECO:0000313" key="4">
    <source>
        <dbReference type="Proteomes" id="UP000194873"/>
    </source>
</evidence>
<protein>
    <recommendedName>
        <fullName evidence="5">Secretion system C-terminal sorting domain-containing protein</fullName>
    </recommendedName>
</protein>
<dbReference type="GO" id="GO:0005975">
    <property type="term" value="P:carbohydrate metabolic process"/>
    <property type="evidence" value="ECO:0007669"/>
    <property type="project" value="UniProtKB-ARBA"/>
</dbReference>
<dbReference type="Proteomes" id="UP000194873">
    <property type="component" value="Unassembled WGS sequence"/>
</dbReference>
<name>A0A243WER6_9BACT</name>
<dbReference type="RefSeq" id="WP_179197685.1">
    <property type="nucleotide sequence ID" value="NZ_MTSE01000006.1"/>
</dbReference>
<dbReference type="Pfam" id="PF18962">
    <property type="entry name" value="Por_Secre_tail"/>
    <property type="match status" value="1"/>
</dbReference>
<reference evidence="3 4" key="1">
    <citation type="submission" date="2017-01" db="EMBL/GenBank/DDBJ databases">
        <title>A new Hymenobacter.</title>
        <authorList>
            <person name="Liang Y."/>
            <person name="Feng F."/>
        </authorList>
    </citation>
    <scope>NUCLEOTIDE SEQUENCE [LARGE SCALE GENOMIC DNA]</scope>
    <source>
        <strain evidence="3">MIMBbqt21</strain>
    </source>
</reference>
<dbReference type="SUPFAM" id="SSF49899">
    <property type="entry name" value="Concanavalin A-like lectins/glucanases"/>
    <property type="match status" value="1"/>
</dbReference>
<comment type="caution">
    <text evidence="3">The sequence shown here is derived from an EMBL/GenBank/DDBJ whole genome shotgun (WGS) entry which is preliminary data.</text>
</comment>
<evidence type="ECO:0000259" key="1">
    <source>
        <dbReference type="Pfam" id="PF01345"/>
    </source>
</evidence>
<feature type="domain" description="Secretion system C-terminal sorting" evidence="2">
    <location>
        <begin position="627"/>
        <end position="694"/>
    </location>
</feature>
<keyword evidence="4" id="KW-1185">Reference proteome</keyword>
<dbReference type="Gene3D" id="2.60.120.200">
    <property type="match status" value="1"/>
</dbReference>
<dbReference type="InterPro" id="IPR001434">
    <property type="entry name" value="OmcB-like_DUF11"/>
</dbReference>
<organism evidence="3 4">
    <name type="scientific">Hymenobacter crusticola</name>
    <dbReference type="NCBI Taxonomy" id="1770526"/>
    <lineage>
        <taxon>Bacteria</taxon>
        <taxon>Pseudomonadati</taxon>
        <taxon>Bacteroidota</taxon>
        <taxon>Cytophagia</taxon>
        <taxon>Cytophagales</taxon>
        <taxon>Hymenobacteraceae</taxon>
        <taxon>Hymenobacter</taxon>
    </lineage>
</organism>
<dbReference type="Gene3D" id="2.60.40.10">
    <property type="entry name" value="Immunoglobulins"/>
    <property type="match status" value="1"/>
</dbReference>
<dbReference type="GO" id="GO:0004553">
    <property type="term" value="F:hydrolase activity, hydrolyzing O-glycosyl compounds"/>
    <property type="evidence" value="ECO:0007669"/>
    <property type="project" value="UniProtKB-ARBA"/>
</dbReference>
<proteinExistence type="predicted"/>
<dbReference type="InterPro" id="IPR026444">
    <property type="entry name" value="Secre_tail"/>
</dbReference>
<dbReference type="EMBL" id="MTSE01000006">
    <property type="protein sequence ID" value="OUJ73376.1"/>
    <property type="molecule type" value="Genomic_DNA"/>
</dbReference>
<dbReference type="AlphaFoldDB" id="A0A243WER6"/>
<sequence>MSGAVLTPALAQTLPAGFPRNETFKGNTAANFEFGGTARLTGTNTIGNDLNGQGYLRLTDASTFQAGYVVDKVGFSSLAGFTISFEFFSYGGNGADGFSVFLVDADQPSTGFRIGSTGGALGYAQRNITPIADGVSKGYIGIGIDEYGNYANGSEGRVGGYNNTTDNTTFPNAVSIRGAGNGSSTTDYPYLTGTGANALGFPLAVATTRAQPGSGDYRRAFIDVVASGTAPNQTYKITVRIQHGSQVRTAVENFTVNTPPERLRLGFAGSTGSLTNIHEIRNLNIVRVPYANNDIATTTYNSNSISIDVLSNDEAQGSSIDPASIDLDPNTAGIQTSLTVQGKGTFSVNAGQVSFKPAGTFAGVVEVPYTMQSILGASYTSSPANISVTVQGADVATTLSGPSVVQTNSLVTYSMATSNSGALPATNVQPTMQLPIAMARGRIKEITNNGTYNPLTGQVTFPAISSLDNGAAPVMNSVSFLMPVTLSQTLTTEASSASAVPDPTPANNTASMVAKIGAPLPVELTSFSARADREDAQLNWATASEKDNDHFEVERSTDGVSFSKVGQVQGKGTTSTASAYAHRDLRVARLGARVIYYRLRQVDTDGDSKYSKVETVQFATAKTSVSLYPNPASGSATLDLTELASGEYTIQVLDITGRVVREQKLTGAQEHAFDVQDLRQGSYVVRIRGGATNVTLPLVRN</sequence>
<evidence type="ECO:0000313" key="3">
    <source>
        <dbReference type="EMBL" id="OUJ73376.1"/>
    </source>
</evidence>
<dbReference type="InterPro" id="IPR013783">
    <property type="entry name" value="Ig-like_fold"/>
</dbReference>
<evidence type="ECO:0000259" key="2">
    <source>
        <dbReference type="Pfam" id="PF18962"/>
    </source>
</evidence>
<gene>
    <name evidence="3" type="ORF">BXP70_13245</name>
</gene>